<organism evidence="3 4">
    <name type="scientific">Alternaria tenuissima</name>
    <dbReference type="NCBI Taxonomy" id="119927"/>
    <lineage>
        <taxon>Eukaryota</taxon>
        <taxon>Fungi</taxon>
        <taxon>Dikarya</taxon>
        <taxon>Ascomycota</taxon>
        <taxon>Pezizomycotina</taxon>
        <taxon>Dothideomycetes</taxon>
        <taxon>Pleosporomycetidae</taxon>
        <taxon>Pleosporales</taxon>
        <taxon>Pleosporineae</taxon>
        <taxon>Pleosporaceae</taxon>
        <taxon>Alternaria</taxon>
        <taxon>Alternaria sect. Alternaria</taxon>
        <taxon>Alternaria alternata complex</taxon>
    </lineage>
</organism>
<feature type="region of interest" description="Disordered" evidence="1">
    <location>
        <begin position="118"/>
        <end position="159"/>
    </location>
</feature>
<keyword evidence="2" id="KW-0472">Membrane</keyword>
<proteinExistence type="predicted"/>
<dbReference type="AlphaFoldDB" id="A0A4Q4M390"/>
<protein>
    <submittedName>
        <fullName evidence="3">Uncharacterized protein</fullName>
    </submittedName>
</protein>
<feature type="compositionally biased region" description="Basic and acidic residues" evidence="1">
    <location>
        <begin position="125"/>
        <end position="145"/>
    </location>
</feature>
<sequence length="159" mass="17647">MSQDSDLHTTLVLDALSNGLNLSMAELLAILGRQAPISNLLLEPILGLQQLGTTTTLLAVPSIHSQKKAALRPMAGGSEEEWKDRKRFLTTYWIALGLASLIAISAVWTKVHMAAHKGRKKFETKKKPQSDVEKWHLRRQREREASLQMGQVDDQAPGT</sequence>
<evidence type="ECO:0000313" key="4">
    <source>
        <dbReference type="Proteomes" id="UP000292402"/>
    </source>
</evidence>
<gene>
    <name evidence="3" type="ORF">AA0114_g11157</name>
</gene>
<evidence type="ECO:0000313" key="3">
    <source>
        <dbReference type="EMBL" id="RYN39977.1"/>
    </source>
</evidence>
<dbReference type="EMBL" id="PDXA01000055">
    <property type="protein sequence ID" value="RYN39977.1"/>
    <property type="molecule type" value="Genomic_DNA"/>
</dbReference>
<evidence type="ECO:0000256" key="2">
    <source>
        <dbReference type="SAM" id="Phobius"/>
    </source>
</evidence>
<evidence type="ECO:0000256" key="1">
    <source>
        <dbReference type="SAM" id="MobiDB-lite"/>
    </source>
</evidence>
<keyword evidence="2" id="KW-0812">Transmembrane</keyword>
<reference evidence="4" key="1">
    <citation type="journal article" date="2019" name="bioRxiv">
        <title>Genomics, evolutionary history and diagnostics of the Alternaria alternata species group including apple and Asian pear pathotypes.</title>
        <authorList>
            <person name="Armitage A.D."/>
            <person name="Cockerton H.M."/>
            <person name="Sreenivasaprasad S."/>
            <person name="Woodhall J.W."/>
            <person name="Lane C.R."/>
            <person name="Harrison R.J."/>
            <person name="Clarkson J.P."/>
        </authorList>
    </citation>
    <scope>NUCLEOTIDE SEQUENCE [LARGE SCALE GENOMIC DNA]</scope>
    <source>
        <strain evidence="4">FERA 1082</strain>
    </source>
</reference>
<name>A0A4Q4M390_9PLEO</name>
<feature type="transmembrane region" description="Helical" evidence="2">
    <location>
        <begin position="92"/>
        <end position="111"/>
    </location>
</feature>
<keyword evidence="2" id="KW-1133">Transmembrane helix</keyword>
<comment type="caution">
    <text evidence="3">The sequence shown here is derived from an EMBL/GenBank/DDBJ whole genome shotgun (WGS) entry which is preliminary data.</text>
</comment>
<accession>A0A4Q4M390</accession>
<dbReference type="Proteomes" id="UP000292402">
    <property type="component" value="Unassembled WGS sequence"/>
</dbReference>